<reference evidence="2" key="1">
    <citation type="journal article" date="2024" name="IScience">
        <title>Strigolactones Initiate the Formation of Haustorium-like Structures in Castilleja.</title>
        <authorList>
            <person name="Buerger M."/>
            <person name="Peterson D."/>
            <person name="Chory J."/>
        </authorList>
    </citation>
    <scope>NUCLEOTIDE SEQUENCE [LARGE SCALE GENOMIC DNA]</scope>
</reference>
<gene>
    <name evidence="1" type="ORF">CASFOL_023267</name>
</gene>
<proteinExistence type="predicted"/>
<organism evidence="1 2">
    <name type="scientific">Castilleja foliolosa</name>
    <dbReference type="NCBI Taxonomy" id="1961234"/>
    <lineage>
        <taxon>Eukaryota</taxon>
        <taxon>Viridiplantae</taxon>
        <taxon>Streptophyta</taxon>
        <taxon>Embryophyta</taxon>
        <taxon>Tracheophyta</taxon>
        <taxon>Spermatophyta</taxon>
        <taxon>Magnoliopsida</taxon>
        <taxon>eudicotyledons</taxon>
        <taxon>Gunneridae</taxon>
        <taxon>Pentapetalae</taxon>
        <taxon>asterids</taxon>
        <taxon>lamiids</taxon>
        <taxon>Lamiales</taxon>
        <taxon>Orobanchaceae</taxon>
        <taxon>Pedicularideae</taxon>
        <taxon>Castillejinae</taxon>
        <taxon>Castilleja</taxon>
    </lineage>
</organism>
<dbReference type="EMBL" id="JAVIJP010000032">
    <property type="protein sequence ID" value="KAL3630283.1"/>
    <property type="molecule type" value="Genomic_DNA"/>
</dbReference>
<comment type="caution">
    <text evidence="1">The sequence shown here is derived from an EMBL/GenBank/DDBJ whole genome shotgun (WGS) entry which is preliminary data.</text>
</comment>
<accession>A0ABD3CK32</accession>
<sequence>MLNVLELKKTKFPRQKTPLDIVELVDRISTLMCLARALLVPSLLRGEASASVGAGALQESDWLRQKCAQHLEGMKICDKRNLTYMELVCHGTKIVE</sequence>
<evidence type="ECO:0000313" key="2">
    <source>
        <dbReference type="Proteomes" id="UP001632038"/>
    </source>
</evidence>
<keyword evidence="2" id="KW-1185">Reference proteome</keyword>
<dbReference type="AlphaFoldDB" id="A0ABD3CK32"/>
<evidence type="ECO:0000313" key="1">
    <source>
        <dbReference type="EMBL" id="KAL3630283.1"/>
    </source>
</evidence>
<name>A0ABD3CK32_9LAMI</name>
<protein>
    <submittedName>
        <fullName evidence="1">Uncharacterized protein</fullName>
    </submittedName>
</protein>
<dbReference type="Proteomes" id="UP001632038">
    <property type="component" value="Unassembled WGS sequence"/>
</dbReference>